<dbReference type="EMBL" id="CAJNOM010000377">
    <property type="protein sequence ID" value="CAF1403335.1"/>
    <property type="molecule type" value="Genomic_DNA"/>
</dbReference>
<reference evidence="3" key="1">
    <citation type="submission" date="2021-02" db="EMBL/GenBank/DDBJ databases">
        <authorList>
            <person name="Nowell W R."/>
        </authorList>
    </citation>
    <scope>NUCLEOTIDE SEQUENCE</scope>
</reference>
<evidence type="ECO:0000256" key="1">
    <source>
        <dbReference type="SAM" id="SignalP"/>
    </source>
</evidence>
<keyword evidence="1" id="KW-0732">Signal</keyword>
<dbReference type="OrthoDB" id="10262193at2759"/>
<evidence type="ECO:0000313" key="3">
    <source>
        <dbReference type="EMBL" id="CAF1403335.1"/>
    </source>
</evidence>
<evidence type="ECO:0000313" key="2">
    <source>
        <dbReference type="EMBL" id="CAF1271334.1"/>
    </source>
</evidence>
<dbReference type="Gene3D" id="3.20.20.80">
    <property type="entry name" value="Glycosidases"/>
    <property type="match status" value="1"/>
</dbReference>
<comment type="caution">
    <text evidence="3">The sequence shown here is derived from an EMBL/GenBank/DDBJ whole genome shotgun (WGS) entry which is preliminary data.</text>
</comment>
<dbReference type="Proteomes" id="UP000663832">
    <property type="component" value="Unassembled WGS sequence"/>
</dbReference>
<gene>
    <name evidence="2" type="ORF">BJG266_LOCUS30681</name>
    <name evidence="3" type="ORF">QVE165_LOCUS36926</name>
</gene>
<protein>
    <submittedName>
        <fullName evidence="3">Uncharacterized protein</fullName>
    </submittedName>
</protein>
<feature type="signal peptide" evidence="1">
    <location>
        <begin position="1"/>
        <end position="22"/>
    </location>
</feature>
<name>A0A815LEY1_9BILA</name>
<organism evidence="3 4">
    <name type="scientific">Adineta steineri</name>
    <dbReference type="NCBI Taxonomy" id="433720"/>
    <lineage>
        <taxon>Eukaryota</taxon>
        <taxon>Metazoa</taxon>
        <taxon>Spiralia</taxon>
        <taxon>Gnathifera</taxon>
        <taxon>Rotifera</taxon>
        <taxon>Eurotatoria</taxon>
        <taxon>Bdelloidea</taxon>
        <taxon>Adinetida</taxon>
        <taxon>Adinetidae</taxon>
        <taxon>Adineta</taxon>
    </lineage>
</organism>
<sequence length="615" mass="70869">MRQYLYYQLFFIVLVWIPAIHSLDLMSDTWTATDGLGRSLPREAKLPRQDRFVGVFYFLWLGLETSDGPFDISKIITANPDAMQQPNNTAWGPLYHYHHWGEPYFGYYRSTDQWVIRRHARMLANAGVDVIFFDVTNTAVYLESFQALCQAFSDVRAQGGTTPQVAFLTPFGAPLQTVETLFDNIYKIHYYSELWFIWEDKPLILSNPQFFQQRPDILNFFTFRTPQPDYFIGPTGPNQWGWLEVFPQHIFKNSANISEQMTVGVGQNAVGNRLGSMSETGSRGRSFHNNTIPTGNTLTPYGLNVQEQWERVLQIDPQFVFVTGWNEWIALRLSEFASIKLPVMFVDEFDWEHSRDMEPCAGGTDGGFPEGKLNKLDMVIFLNSKIIRSCFYKGNNYQDAYYYQLVSNIRRYKGARAIPTPTAPTTIIIGPDFKQWETVGPSYIDYTNDVEHRDEIGYNTSFRYKDDTGRNDIALVKVARDTDNVYFYARTNRTLTNAKNSSNWMLLFINIDRNFETGWEGFDIVINRHINGSLTSVERSEMGWNWQLISQVSFVTVGNELHLAVPRTLLGFNTTVPVKIDFKWVDNMIQDGDILSLIRNGDTAPDGRFSYMFDG</sequence>
<accession>A0A815LEY1</accession>
<feature type="chain" id="PRO_5036228206" evidence="1">
    <location>
        <begin position="23"/>
        <end position="615"/>
    </location>
</feature>
<evidence type="ECO:0000313" key="4">
    <source>
        <dbReference type="Proteomes" id="UP000663832"/>
    </source>
</evidence>
<proteinExistence type="predicted"/>
<dbReference type="AlphaFoldDB" id="A0A815LEY1"/>
<dbReference type="Proteomes" id="UP000663877">
    <property type="component" value="Unassembled WGS sequence"/>
</dbReference>
<dbReference type="EMBL" id="CAJNOI010000410">
    <property type="protein sequence ID" value="CAF1271334.1"/>
    <property type="molecule type" value="Genomic_DNA"/>
</dbReference>
<keyword evidence="4" id="KW-1185">Reference proteome</keyword>